<dbReference type="EMBL" id="MN739575">
    <property type="protein sequence ID" value="QHT13647.1"/>
    <property type="molecule type" value="Genomic_DNA"/>
</dbReference>
<organism evidence="2">
    <name type="scientific">viral metagenome</name>
    <dbReference type="NCBI Taxonomy" id="1070528"/>
    <lineage>
        <taxon>unclassified sequences</taxon>
        <taxon>metagenomes</taxon>
        <taxon>organismal metagenomes</taxon>
    </lineage>
</organism>
<dbReference type="GO" id="GO:0046556">
    <property type="term" value="F:alpha-L-arabinofuranosidase activity"/>
    <property type="evidence" value="ECO:0007669"/>
    <property type="project" value="InterPro"/>
</dbReference>
<dbReference type="Pfam" id="PF05270">
    <property type="entry name" value="AbfB"/>
    <property type="match status" value="1"/>
</dbReference>
<dbReference type="AlphaFoldDB" id="A0A6C0DAV9"/>
<evidence type="ECO:0000313" key="2">
    <source>
        <dbReference type="EMBL" id="QHT13647.1"/>
    </source>
</evidence>
<reference evidence="2" key="1">
    <citation type="journal article" date="2020" name="Nature">
        <title>Giant virus diversity and host interactions through global metagenomics.</title>
        <authorList>
            <person name="Schulz F."/>
            <person name="Roux S."/>
            <person name="Paez-Espino D."/>
            <person name="Jungbluth S."/>
            <person name="Walsh D.A."/>
            <person name="Denef V.J."/>
            <person name="McMahon K.D."/>
            <person name="Konstantinidis K.T."/>
            <person name="Eloe-Fadrosh E.A."/>
            <person name="Kyrpides N.C."/>
            <person name="Woyke T."/>
        </authorList>
    </citation>
    <scope>NUCLEOTIDE SEQUENCE</scope>
    <source>
        <strain evidence="2">GVMAG-M-3300023174-132</strain>
    </source>
</reference>
<accession>A0A6C0DAV9</accession>
<protein>
    <recommendedName>
        <fullName evidence="1">Alpha-L-arabinofuranosidase B arabinose-binding domain-containing protein</fullName>
    </recommendedName>
</protein>
<dbReference type="Gene3D" id="2.80.10.50">
    <property type="match status" value="1"/>
</dbReference>
<sequence>MIPMIVITGIMVLIAVTVFMAVTTTEAFADVGDVSKEQRQQLQYEGERRYNDLARLQDPSSKISAQQAELAFGGAQPVPTTATAALQSLLAAGPQLKPQDDGTGKRGMGVEQTGVLHDKISFCESLKTVDCASLDDPRMAECGFCHRNGTDSKGHAHRGGMFISADDQIRANEAANASGRPAQYKPTIGTCEPYDFTLMRDRCEARERNLECQRAGAPTTNNKCGQCYGGAAPGTTGLLYVGPKPQEFTATLWLSHPGMHSAKGAGTVIRLSDGQTVRIPFSPNPILAPHSVTLQLKEGTTLSLTVYGMPRVWCGWLTSSDGKRSIPLDIGVTNRTNLPLAVAGSKNAPAVTRLVGQDPQWAQFQAQMPNTVLWYQRQSRIPPSVTKAMWSDNDVTAFIRTVAGDGEDLTVSAQAFGGVPGTALTINRDNGSQLGVSDGGILNKERVFSVVTLDITIPGTLANPFYEEDNLVCPTGPIIHTEIGAGIMGANSCFKADGGFNPSLVCMQDIFRSAGGTQQGDGWPATPEKIRALLRPSAEAPSLDETAAHLNDLGRIATYGVNSAGRTVEFSVFRDTCKFMLGYVPMNPCEGPNKERGPHSAACLDYLWRTAAMPAADTSNKDPAAWPHSACTVNGAMAPLNPDGSINEANVAYVNNSQLNGIGMQGVRGMYNDIHREAQDSSNFEKQARAARNCFGVRLDPPKPKDTDCPGPNADEWQCMKPTAEQVDNSTRATLSLQSVGRPGQYLRVSGGRWVVQPLQKTRAFAMDTCINIKPALNGRPNAVSFNSIPIAGSGFFRHAGFQAWAHPPDGSQLFNDDASYMIVPGLDGGRHSISFQSSNYPDRYITVDAAGTVLIMPVATSSVQNVQEVKNASWLPMTALNGEGAWVTASAIPMVREPNARLGDGAANVECTSEDGVLCTFFGSYNECQAALPSASSMKTVRPGTFLPNLIDDNIRRRV</sequence>
<name>A0A6C0DAV9_9ZZZZ</name>
<feature type="domain" description="Alpha-L-arabinofuranosidase B arabinose-binding" evidence="1">
    <location>
        <begin position="781"/>
        <end position="849"/>
    </location>
</feature>
<evidence type="ECO:0000259" key="1">
    <source>
        <dbReference type="Pfam" id="PF05270"/>
    </source>
</evidence>
<dbReference type="GO" id="GO:0046373">
    <property type="term" value="P:L-arabinose metabolic process"/>
    <property type="evidence" value="ECO:0007669"/>
    <property type="project" value="InterPro"/>
</dbReference>
<dbReference type="InterPro" id="IPR007934">
    <property type="entry name" value="AbfB_ABD"/>
</dbReference>
<dbReference type="SUPFAM" id="SSF110221">
    <property type="entry name" value="AbfB domain"/>
    <property type="match status" value="2"/>
</dbReference>
<dbReference type="InterPro" id="IPR036195">
    <property type="entry name" value="AbfB_ABD_sf"/>
</dbReference>
<proteinExistence type="predicted"/>